<sequence>MSIRFFRNSDNRRTFEVESKRFAPLGSQLINDIQGYSSDCIDLLDCIDEVAAGRAEYTEYEGTRPSSAATRRA</sequence>
<dbReference type="AlphaFoldDB" id="A0A561WIV2"/>
<name>A0A561WIV2_ACTTI</name>
<protein>
    <submittedName>
        <fullName evidence="1">Uncharacterized protein</fullName>
    </submittedName>
</protein>
<dbReference type="EMBL" id="VIWY01000002">
    <property type="protein sequence ID" value="TWG23740.1"/>
    <property type="molecule type" value="Genomic_DNA"/>
</dbReference>
<evidence type="ECO:0000313" key="2">
    <source>
        <dbReference type="Proteomes" id="UP000320239"/>
    </source>
</evidence>
<dbReference type="OrthoDB" id="3398113at2"/>
<gene>
    <name evidence="1" type="ORF">FHX34_102291</name>
</gene>
<dbReference type="RefSeq" id="WP_145830820.1">
    <property type="nucleotide sequence ID" value="NZ_BOMX01000039.1"/>
</dbReference>
<dbReference type="Proteomes" id="UP000320239">
    <property type="component" value="Unassembled WGS sequence"/>
</dbReference>
<comment type="caution">
    <text evidence="1">The sequence shown here is derived from an EMBL/GenBank/DDBJ whole genome shotgun (WGS) entry which is preliminary data.</text>
</comment>
<proteinExistence type="predicted"/>
<accession>A0A561WIV2</accession>
<organism evidence="1 2">
    <name type="scientific">Actinoplanes teichomyceticus</name>
    <dbReference type="NCBI Taxonomy" id="1867"/>
    <lineage>
        <taxon>Bacteria</taxon>
        <taxon>Bacillati</taxon>
        <taxon>Actinomycetota</taxon>
        <taxon>Actinomycetes</taxon>
        <taxon>Micromonosporales</taxon>
        <taxon>Micromonosporaceae</taxon>
        <taxon>Actinoplanes</taxon>
    </lineage>
</organism>
<evidence type="ECO:0000313" key="1">
    <source>
        <dbReference type="EMBL" id="TWG23740.1"/>
    </source>
</evidence>
<keyword evidence="2" id="KW-1185">Reference proteome</keyword>
<reference evidence="1 2" key="1">
    <citation type="submission" date="2019-06" db="EMBL/GenBank/DDBJ databases">
        <title>Sequencing the genomes of 1000 actinobacteria strains.</title>
        <authorList>
            <person name="Klenk H.-P."/>
        </authorList>
    </citation>
    <scope>NUCLEOTIDE SEQUENCE [LARGE SCALE GENOMIC DNA]</scope>
    <source>
        <strain evidence="1 2">DSM 43866</strain>
    </source>
</reference>